<evidence type="ECO:0000313" key="3">
    <source>
        <dbReference type="Proteomes" id="UP001139516"/>
    </source>
</evidence>
<accession>A0A9X1YD99</accession>
<protein>
    <submittedName>
        <fullName evidence="2">Uncharacterized protein</fullName>
    </submittedName>
</protein>
<dbReference type="RefSeq" id="WP_248670073.1">
    <property type="nucleotide sequence ID" value="NZ_JALPRX010000169.1"/>
</dbReference>
<evidence type="ECO:0000256" key="1">
    <source>
        <dbReference type="SAM" id="Phobius"/>
    </source>
</evidence>
<feature type="transmembrane region" description="Helical" evidence="1">
    <location>
        <begin position="259"/>
        <end position="277"/>
    </location>
</feature>
<feature type="transmembrane region" description="Helical" evidence="1">
    <location>
        <begin position="283"/>
        <end position="303"/>
    </location>
</feature>
<gene>
    <name evidence="2" type="ORF">M0638_27110</name>
</gene>
<feature type="transmembrane region" description="Helical" evidence="1">
    <location>
        <begin position="170"/>
        <end position="198"/>
    </location>
</feature>
<comment type="caution">
    <text evidence="2">The sequence shown here is derived from an EMBL/GenBank/DDBJ whole genome shotgun (WGS) entry which is preliminary data.</text>
</comment>
<dbReference type="EMBL" id="JALPRX010000169">
    <property type="protein sequence ID" value="MCK8788031.1"/>
    <property type="molecule type" value="Genomic_DNA"/>
</dbReference>
<evidence type="ECO:0000313" key="2">
    <source>
        <dbReference type="EMBL" id="MCK8788031.1"/>
    </source>
</evidence>
<sequence>MPYLALAALLALCLVRGLWFVHGMTVPPDDDITRDLGFIQGMRDGNLFGDPAYGGEFRWYPPLLHALAALSAGLAGVSDAAFMPLWIAVGPWLGLLTPLSFFLMNQRLLGPWSAAAATAVLVLYNGAALPGDAAVSYTALTLTPMLAWPMFFFGVRLIQGRAGSARLRDALLLGSWIGLAFLAHTVPAVLLACIVTTVAFATRGIAFRTLLWLSVAALAALAWSLLFLGPLLVSYRLHIVNTVPGEWLHTLMAVPIRKWLIAANLPGIAAIAVVWWLRRYGPLSRVAVAILGSWILVCAAFLLRHYACGYAGRTGGACGVFVLVSTISRHT</sequence>
<keyword evidence="1" id="KW-0472">Membrane</keyword>
<feature type="transmembrane region" description="Helical" evidence="1">
    <location>
        <begin position="210"/>
        <end position="233"/>
    </location>
</feature>
<organism evidence="2 3">
    <name type="scientific">Roseomonas acroporae</name>
    <dbReference type="NCBI Taxonomy" id="2937791"/>
    <lineage>
        <taxon>Bacteria</taxon>
        <taxon>Pseudomonadati</taxon>
        <taxon>Pseudomonadota</taxon>
        <taxon>Alphaproteobacteria</taxon>
        <taxon>Acetobacterales</taxon>
        <taxon>Roseomonadaceae</taxon>
        <taxon>Roseomonas</taxon>
    </lineage>
</organism>
<feature type="transmembrane region" description="Helical" evidence="1">
    <location>
        <begin position="63"/>
        <end position="96"/>
    </location>
</feature>
<feature type="transmembrane region" description="Helical" evidence="1">
    <location>
        <begin position="134"/>
        <end position="158"/>
    </location>
</feature>
<proteinExistence type="predicted"/>
<keyword evidence="3" id="KW-1185">Reference proteome</keyword>
<keyword evidence="1" id="KW-0812">Transmembrane</keyword>
<reference evidence="2" key="1">
    <citation type="submission" date="2022-04" db="EMBL/GenBank/DDBJ databases">
        <title>Roseomonas acroporae sp. nov., isolated from coral Acropora digitifera.</title>
        <authorList>
            <person name="Sun H."/>
        </authorList>
    </citation>
    <scope>NUCLEOTIDE SEQUENCE</scope>
    <source>
        <strain evidence="2">NAR14</strain>
    </source>
</reference>
<name>A0A9X1YD99_9PROT</name>
<feature type="transmembrane region" description="Helical" evidence="1">
    <location>
        <begin position="108"/>
        <end position="128"/>
    </location>
</feature>
<dbReference type="Proteomes" id="UP001139516">
    <property type="component" value="Unassembled WGS sequence"/>
</dbReference>
<keyword evidence="1" id="KW-1133">Transmembrane helix</keyword>
<dbReference type="AlphaFoldDB" id="A0A9X1YD99"/>